<dbReference type="InterPro" id="IPR021102">
    <property type="entry name" value="PNGase_A"/>
</dbReference>
<keyword evidence="4" id="KW-1185">Reference proteome</keyword>
<evidence type="ECO:0000259" key="2">
    <source>
        <dbReference type="Pfam" id="PF12222"/>
    </source>
</evidence>
<name>A0A8K0RGB8_9PLEO</name>
<dbReference type="Proteomes" id="UP000813461">
    <property type="component" value="Unassembled WGS sequence"/>
</dbReference>
<dbReference type="PANTHER" id="PTHR31104">
    <property type="entry name" value="PEPTIDE-N4-(N-ACETYL-BETA-GLUCOSAMINYL)ASPARAGINE AMIDASE A PROTEIN"/>
    <property type="match status" value="1"/>
</dbReference>
<feature type="compositionally biased region" description="Polar residues" evidence="1">
    <location>
        <begin position="586"/>
        <end position="598"/>
    </location>
</feature>
<dbReference type="AlphaFoldDB" id="A0A8K0RGB8"/>
<evidence type="ECO:0000256" key="1">
    <source>
        <dbReference type="SAM" id="MobiDB-lite"/>
    </source>
</evidence>
<dbReference type="OrthoDB" id="1612078at2759"/>
<proteinExistence type="predicted"/>
<evidence type="ECO:0000313" key="4">
    <source>
        <dbReference type="Proteomes" id="UP000813461"/>
    </source>
</evidence>
<reference evidence="3" key="1">
    <citation type="journal article" date="2021" name="Nat. Commun.">
        <title>Genetic determinants of endophytism in the Arabidopsis root mycobiome.</title>
        <authorList>
            <person name="Mesny F."/>
            <person name="Miyauchi S."/>
            <person name="Thiergart T."/>
            <person name="Pickel B."/>
            <person name="Atanasova L."/>
            <person name="Karlsson M."/>
            <person name="Huettel B."/>
            <person name="Barry K.W."/>
            <person name="Haridas S."/>
            <person name="Chen C."/>
            <person name="Bauer D."/>
            <person name="Andreopoulos W."/>
            <person name="Pangilinan J."/>
            <person name="LaButti K."/>
            <person name="Riley R."/>
            <person name="Lipzen A."/>
            <person name="Clum A."/>
            <person name="Drula E."/>
            <person name="Henrissat B."/>
            <person name="Kohler A."/>
            <person name="Grigoriev I.V."/>
            <person name="Martin F.M."/>
            <person name="Hacquard S."/>
        </authorList>
    </citation>
    <scope>NUCLEOTIDE SEQUENCE</scope>
    <source>
        <strain evidence="3">MPI-SDFR-AT-0120</strain>
    </source>
</reference>
<dbReference type="InterPro" id="IPR056948">
    <property type="entry name" value="PNGaseA_N"/>
</dbReference>
<dbReference type="Pfam" id="PF25156">
    <property type="entry name" value="PNGase_A_C"/>
    <property type="match status" value="1"/>
</dbReference>
<organism evidence="3 4">
    <name type="scientific">Paraphoma chrysanthemicola</name>
    <dbReference type="NCBI Taxonomy" id="798071"/>
    <lineage>
        <taxon>Eukaryota</taxon>
        <taxon>Fungi</taxon>
        <taxon>Dikarya</taxon>
        <taxon>Ascomycota</taxon>
        <taxon>Pezizomycotina</taxon>
        <taxon>Dothideomycetes</taxon>
        <taxon>Pleosporomycetidae</taxon>
        <taxon>Pleosporales</taxon>
        <taxon>Pleosporineae</taxon>
        <taxon>Phaeosphaeriaceae</taxon>
        <taxon>Paraphoma</taxon>
    </lineage>
</organism>
<feature type="domain" description="Peptide N-acetyl-beta-D-glucosaminyl asparaginase amidase A N-terminal" evidence="2">
    <location>
        <begin position="209"/>
        <end position="524"/>
    </location>
</feature>
<accession>A0A8K0RGB8</accession>
<dbReference type="Pfam" id="PF12222">
    <property type="entry name" value="PNGaseA"/>
    <property type="match status" value="1"/>
</dbReference>
<feature type="region of interest" description="Disordered" evidence="1">
    <location>
        <begin position="586"/>
        <end position="609"/>
    </location>
</feature>
<dbReference type="EMBL" id="JAGMVJ010000001">
    <property type="protein sequence ID" value="KAH7094445.1"/>
    <property type="molecule type" value="Genomic_DNA"/>
</dbReference>
<comment type="caution">
    <text evidence="3">The sequence shown here is derived from an EMBL/GenBank/DDBJ whole genome shotgun (WGS) entry which is preliminary data.</text>
</comment>
<protein>
    <submittedName>
        <fullName evidence="3">Peptide-N4-(N-acetyl-beta-glucosaminyl)asparagine amidase A</fullName>
    </submittedName>
</protein>
<evidence type="ECO:0000313" key="3">
    <source>
        <dbReference type="EMBL" id="KAH7094445.1"/>
    </source>
</evidence>
<gene>
    <name evidence="3" type="ORF">FB567DRAFT_556064</name>
</gene>
<sequence>MGGNTEYIAGHGYLSLGQAVHVAQNSEGGVDQNLARFLETKLASVWAKLNAQPTSYVLPPDEFALLNYYRTRFGDNEIVRSATKRFWDNHKAAQYFCLAFDYFMRSAFSRDTSGDGVHGVHFPDIGPLLSLFLSKSAWKLCGRTLLYIRRWPLVCLSLMLIAISQSTLAALLAPPRNLTYTPTLSKLAANESSVLECLQVAAPVPNPAGSCQQVLMVHTFAFSYGQPFVAQYAPPDCEFNHATFNFTVTSAGRQFDRLALMFLDDTEVFRTSTAEPTRDGIIWSYLKDMSLYLTLLKTPHKMIFDLGNLVDDTYTGVWNATLTATFYSAEQTFHPADVIVPISAQRSGSNGSSAFVVPESRALSSLKVPRNAKKAVFSILACGQAAEEFWWSNVLSSDTRVFGDDAPLYGHSPFREVQVLIDGELAGVAWPFPIIFTGGIVPGFWRPVVGIDAFDLQEDEIDISPFLPRLTDDQLHTFEIRVMGLDDDGNGNAILTERIESNWVVTGKIFVWLDSGINTVTGTVPTLRTADPLVKLQSTRHLGRNGSIQSLDYSIQVSRRIDTTATLYTSHGAEITSWQQRLEFSNSGTLDNNGNNQRMRQDTSGRECSSSGYVRTFEYPLWVISAYEQRPGGNLTIDGMMGRGKDVDQTSDLAPSFRGSHSKNWQNGTASYVSIPAEKRAYGTGATEQFFTLTGINDDPHGVLQGATNNATSENEAYEALYRRHVLAVNNSIVYNDEEIGCQHEVHSWVAIPDNWATMTQMHEFASQHSRALLGRGPH</sequence>